<reference evidence="2" key="2">
    <citation type="journal article" date="2023" name="IMA Fungus">
        <title>Comparative genomic study of the Penicillium genus elucidates a diverse pangenome and 15 lateral gene transfer events.</title>
        <authorList>
            <person name="Petersen C."/>
            <person name="Sorensen T."/>
            <person name="Nielsen M.R."/>
            <person name="Sondergaard T.E."/>
            <person name="Sorensen J.L."/>
            <person name="Fitzpatrick D.A."/>
            <person name="Frisvad J.C."/>
            <person name="Nielsen K.L."/>
        </authorList>
    </citation>
    <scope>NUCLEOTIDE SEQUENCE</scope>
    <source>
        <strain evidence="2">IBT 22155</strain>
    </source>
</reference>
<evidence type="ECO:0000313" key="3">
    <source>
        <dbReference type="Proteomes" id="UP001149079"/>
    </source>
</evidence>
<organism evidence="2 3">
    <name type="scientific">Penicillium bovifimosum</name>
    <dbReference type="NCBI Taxonomy" id="126998"/>
    <lineage>
        <taxon>Eukaryota</taxon>
        <taxon>Fungi</taxon>
        <taxon>Dikarya</taxon>
        <taxon>Ascomycota</taxon>
        <taxon>Pezizomycotina</taxon>
        <taxon>Eurotiomycetes</taxon>
        <taxon>Eurotiomycetidae</taxon>
        <taxon>Eurotiales</taxon>
        <taxon>Aspergillaceae</taxon>
        <taxon>Penicillium</taxon>
    </lineage>
</organism>
<dbReference type="GeneID" id="81407752"/>
<evidence type="ECO:0000256" key="1">
    <source>
        <dbReference type="SAM" id="MobiDB-lite"/>
    </source>
</evidence>
<proteinExistence type="predicted"/>
<dbReference type="AlphaFoldDB" id="A0A9W9KX97"/>
<sequence length="128" mass="13632">MSIRWSISWSVVEKSSSSLSVSACFRRRWKPALQTIRDVLDVGIARRPALGQLLDTNSLSYPESGQSAPVNPISNPRGPITTTPTTNPFAPYTPSGPVTARSIPFDPHPGPVTTPSPGNNPFGVPPLG</sequence>
<gene>
    <name evidence="2" type="ORF">N7515_007838</name>
</gene>
<reference evidence="2" key="1">
    <citation type="submission" date="2022-11" db="EMBL/GenBank/DDBJ databases">
        <authorList>
            <person name="Petersen C."/>
        </authorList>
    </citation>
    <scope>NUCLEOTIDE SEQUENCE</scope>
    <source>
        <strain evidence="2">IBT 22155</strain>
    </source>
</reference>
<comment type="caution">
    <text evidence="2">The sequence shown here is derived from an EMBL/GenBank/DDBJ whole genome shotgun (WGS) entry which is preliminary data.</text>
</comment>
<dbReference type="RefSeq" id="XP_056518412.1">
    <property type="nucleotide sequence ID" value="XM_056668582.1"/>
</dbReference>
<feature type="region of interest" description="Disordered" evidence="1">
    <location>
        <begin position="56"/>
        <end position="128"/>
    </location>
</feature>
<accession>A0A9W9KX97</accession>
<dbReference type="EMBL" id="JAPQKL010000006">
    <property type="protein sequence ID" value="KAJ5124013.1"/>
    <property type="molecule type" value="Genomic_DNA"/>
</dbReference>
<feature type="compositionally biased region" description="Polar residues" evidence="1">
    <location>
        <begin position="56"/>
        <end position="88"/>
    </location>
</feature>
<evidence type="ECO:0000313" key="2">
    <source>
        <dbReference type="EMBL" id="KAJ5124013.1"/>
    </source>
</evidence>
<dbReference type="Proteomes" id="UP001149079">
    <property type="component" value="Unassembled WGS sequence"/>
</dbReference>
<keyword evidence="3" id="KW-1185">Reference proteome</keyword>
<name>A0A9W9KX97_9EURO</name>
<protein>
    <submittedName>
        <fullName evidence="2">Uncharacterized protein</fullName>
    </submittedName>
</protein>